<name>A0A4V6P8P8_9BACT</name>
<keyword evidence="3" id="KW-1185">Reference proteome</keyword>
<keyword evidence="1" id="KW-0812">Transmembrane</keyword>
<evidence type="ECO:0000313" key="2">
    <source>
        <dbReference type="EMBL" id="TDB66805.1"/>
    </source>
</evidence>
<gene>
    <name evidence="2" type="ORF">EZE20_06680</name>
</gene>
<keyword evidence="1" id="KW-1133">Transmembrane helix</keyword>
<protein>
    <submittedName>
        <fullName evidence="2">Uncharacterized protein</fullName>
    </submittedName>
</protein>
<sequence>MRTLEKKTVACETSCDLQTCCDCWKNAPLKVPLKMKKRNENGYYGGAERKDLQQAYWSPFLNRNFFMKNYLESIALAGKNYCIFLIDNPWTTFAALFLGLGIWLVEFVEIYIFADFRYLTSLFLMIAYDTMAGIKRVKYLHNLNPGVNPTPNSKVFKDKTFSKITYYLIMLGSLHGLAHFQVKDQEVTVFHAFEYAALVAMMAAEFWSVQENYAAIGKKTIFLLAWQKLAEYLPSGTKKPEV</sequence>
<dbReference type="EMBL" id="SMJU01000004">
    <property type="protein sequence ID" value="TDB66805.1"/>
    <property type="molecule type" value="Genomic_DNA"/>
</dbReference>
<dbReference type="OrthoDB" id="968843at2"/>
<feature type="transmembrane region" description="Helical" evidence="1">
    <location>
        <begin position="164"/>
        <end position="182"/>
    </location>
</feature>
<organism evidence="2 3">
    <name type="scientific">Arundinibacter roseus</name>
    <dbReference type="NCBI Taxonomy" id="2070510"/>
    <lineage>
        <taxon>Bacteria</taxon>
        <taxon>Pseudomonadati</taxon>
        <taxon>Bacteroidota</taxon>
        <taxon>Cytophagia</taxon>
        <taxon>Cytophagales</taxon>
        <taxon>Spirosomataceae</taxon>
        <taxon>Arundinibacter</taxon>
    </lineage>
</organism>
<feature type="transmembrane region" description="Helical" evidence="1">
    <location>
        <begin position="110"/>
        <end position="128"/>
    </location>
</feature>
<dbReference type="Proteomes" id="UP000295706">
    <property type="component" value="Unassembled WGS sequence"/>
</dbReference>
<comment type="caution">
    <text evidence="2">The sequence shown here is derived from an EMBL/GenBank/DDBJ whole genome shotgun (WGS) entry which is preliminary data.</text>
</comment>
<proteinExistence type="predicted"/>
<reference evidence="2 3" key="1">
    <citation type="submission" date="2019-02" db="EMBL/GenBank/DDBJ databases">
        <title>Arundinibacter roseus gen. nov., sp. nov., a new member of the family Cytophagaceae.</title>
        <authorList>
            <person name="Szuroczki S."/>
            <person name="Khayer B."/>
            <person name="Sproer C."/>
            <person name="Toumi M."/>
            <person name="Szabo A."/>
            <person name="Felfoldi T."/>
            <person name="Schumann P."/>
            <person name="Toth E."/>
        </authorList>
    </citation>
    <scope>NUCLEOTIDE SEQUENCE [LARGE SCALE GENOMIC DNA]</scope>
    <source>
        <strain evidence="2 3">DMA-k-7a</strain>
    </source>
</reference>
<keyword evidence="1" id="KW-0472">Membrane</keyword>
<evidence type="ECO:0000313" key="3">
    <source>
        <dbReference type="Proteomes" id="UP000295706"/>
    </source>
</evidence>
<evidence type="ECO:0000256" key="1">
    <source>
        <dbReference type="SAM" id="Phobius"/>
    </source>
</evidence>
<feature type="transmembrane region" description="Helical" evidence="1">
    <location>
        <begin position="81"/>
        <end position="104"/>
    </location>
</feature>
<accession>A0A4V6P8P8</accession>
<dbReference type="AlphaFoldDB" id="A0A4V6P8P8"/>
<feature type="transmembrane region" description="Helical" evidence="1">
    <location>
        <begin position="188"/>
        <end position="209"/>
    </location>
</feature>
<dbReference type="RefSeq" id="WP_132115820.1">
    <property type="nucleotide sequence ID" value="NZ_SMJU01000004.1"/>
</dbReference>